<keyword evidence="2" id="KW-0472">Membrane</keyword>
<dbReference type="Gene3D" id="3.30.9.10">
    <property type="entry name" value="D-Amino Acid Oxidase, subunit A, domain 2"/>
    <property type="match status" value="1"/>
</dbReference>
<dbReference type="Pfam" id="PF01266">
    <property type="entry name" value="DAO"/>
    <property type="match status" value="1"/>
</dbReference>
<sequence length="408" mass="44397">MVIEKADVVIVGGGVFGNSIAYHYAKNNPAKKIIVLERNELCNAATSRAAAMITKIRAKKEFIPLAKQTYVAIDEMEKLLGESLDIKKVGILHIAASESKVNDLDELVKTADTFHERWEYISAEKAEQMTPWLDASSALKIAFMPDEAYCDPYLLGTFYARSAKLLSADIRQGIEVTDILMDGNTATGVVTTAGIIEADVVIIASGAWAPVLAKKAGINLALAPVRSQYWITERNEIFPATSPMVVLPDVNAYLRPESGALLFGIRERRSIAVSPKDIPNDISSFKFSDDKGMNDLSEVIDKLAKFFPKIYDIGLKYYIAGFSAYTPDNYLSMGSTAQKNNLLFATGCVGAGIAVCGGVGLAFAEMAAGKTNPYDFSAFNIHRFGEIDPFGEEWLQRCAVARSVKNSG</sequence>
<evidence type="ECO:0000313" key="4">
    <source>
        <dbReference type="EMBL" id="OIR13232.1"/>
    </source>
</evidence>
<evidence type="ECO:0000256" key="2">
    <source>
        <dbReference type="SAM" id="Phobius"/>
    </source>
</evidence>
<keyword evidence="2" id="KW-1133">Transmembrane helix</keyword>
<evidence type="ECO:0000256" key="1">
    <source>
        <dbReference type="ARBA" id="ARBA00023002"/>
    </source>
</evidence>
<dbReference type="EC" id="1.5.3.19" evidence="4"/>
<dbReference type="InterPro" id="IPR036188">
    <property type="entry name" value="FAD/NAD-bd_sf"/>
</dbReference>
<name>A0A1J5TAG0_9ZZZZ</name>
<accession>A0A1J5TAG0</accession>
<keyword evidence="1 4" id="KW-0560">Oxidoreductase</keyword>
<dbReference type="GO" id="GO:0102317">
    <property type="term" value="F:4-methylaminobutyrate oxidase (demethylating) activity"/>
    <property type="evidence" value="ECO:0007669"/>
    <property type="project" value="UniProtKB-EC"/>
</dbReference>
<proteinExistence type="predicted"/>
<dbReference type="GO" id="GO:0005737">
    <property type="term" value="C:cytoplasm"/>
    <property type="evidence" value="ECO:0007669"/>
    <property type="project" value="TreeGrafter"/>
</dbReference>
<dbReference type="AlphaFoldDB" id="A0A1J5TAG0"/>
<protein>
    <submittedName>
        <fullName evidence="4">4-methylaminobutanoate oxidase (Formaldehyde-forming)</fullName>
        <ecNumber evidence="4">1.5.3.19</ecNumber>
    </submittedName>
</protein>
<keyword evidence="2" id="KW-0812">Transmembrane</keyword>
<evidence type="ECO:0000259" key="3">
    <source>
        <dbReference type="Pfam" id="PF01266"/>
    </source>
</evidence>
<reference evidence="4" key="1">
    <citation type="submission" date="2016-10" db="EMBL/GenBank/DDBJ databases">
        <title>Sequence of Gallionella enrichment culture.</title>
        <authorList>
            <person name="Poehlein A."/>
            <person name="Muehling M."/>
            <person name="Daniel R."/>
        </authorList>
    </citation>
    <scope>NUCLEOTIDE SEQUENCE</scope>
</reference>
<dbReference type="PANTHER" id="PTHR13847">
    <property type="entry name" value="SARCOSINE DEHYDROGENASE-RELATED"/>
    <property type="match status" value="1"/>
</dbReference>
<gene>
    <name evidence="4" type="primary">mlr</name>
    <name evidence="4" type="ORF">GALL_56170</name>
</gene>
<feature type="transmembrane region" description="Helical" evidence="2">
    <location>
        <begin position="342"/>
        <end position="364"/>
    </location>
</feature>
<dbReference type="SUPFAM" id="SSF54373">
    <property type="entry name" value="FAD-linked reductases, C-terminal domain"/>
    <property type="match status" value="1"/>
</dbReference>
<organism evidence="4">
    <name type="scientific">mine drainage metagenome</name>
    <dbReference type="NCBI Taxonomy" id="410659"/>
    <lineage>
        <taxon>unclassified sequences</taxon>
        <taxon>metagenomes</taxon>
        <taxon>ecological metagenomes</taxon>
    </lineage>
</organism>
<dbReference type="PANTHER" id="PTHR13847:SF287">
    <property type="entry name" value="FAD-DEPENDENT OXIDOREDUCTASE DOMAIN-CONTAINING PROTEIN 1"/>
    <property type="match status" value="1"/>
</dbReference>
<comment type="caution">
    <text evidence="4">The sequence shown here is derived from an EMBL/GenBank/DDBJ whole genome shotgun (WGS) entry which is preliminary data.</text>
</comment>
<dbReference type="SUPFAM" id="SSF51905">
    <property type="entry name" value="FAD/NAD(P)-binding domain"/>
    <property type="match status" value="1"/>
</dbReference>
<dbReference type="Gene3D" id="3.50.50.60">
    <property type="entry name" value="FAD/NAD(P)-binding domain"/>
    <property type="match status" value="1"/>
</dbReference>
<dbReference type="EMBL" id="MLJW01000015">
    <property type="protein sequence ID" value="OIR13232.1"/>
    <property type="molecule type" value="Genomic_DNA"/>
</dbReference>
<dbReference type="InterPro" id="IPR006076">
    <property type="entry name" value="FAD-dep_OxRdtase"/>
</dbReference>
<feature type="domain" description="FAD dependent oxidoreductase" evidence="3">
    <location>
        <begin position="7"/>
        <end position="366"/>
    </location>
</feature>